<organism evidence="13 14">
    <name type="scientific">Blattabacterium cuenoti STAT</name>
    <dbReference type="NCBI Taxonomy" id="1457030"/>
    <lineage>
        <taxon>Bacteria</taxon>
        <taxon>Pseudomonadati</taxon>
        <taxon>Bacteroidota</taxon>
        <taxon>Flavobacteriia</taxon>
        <taxon>Flavobacteriales</taxon>
        <taxon>Blattabacteriaceae</taxon>
        <taxon>Blattabacterium</taxon>
    </lineage>
</organism>
<dbReference type="SUPFAM" id="SSF52113">
    <property type="entry name" value="BRCT domain"/>
    <property type="match status" value="1"/>
</dbReference>
<keyword evidence="14" id="KW-1185">Reference proteome</keyword>
<dbReference type="RefSeq" id="WP_119305512.1">
    <property type="nucleotide sequence ID" value="NZ_AP014608.1"/>
</dbReference>
<feature type="binding site" evidence="11">
    <location>
        <position position="313"/>
    </location>
    <ligand>
        <name>NAD(+)</name>
        <dbReference type="ChEBI" id="CHEBI:57540"/>
    </ligand>
</feature>
<evidence type="ECO:0000313" key="13">
    <source>
        <dbReference type="EMBL" id="BBA17243.1"/>
    </source>
</evidence>
<dbReference type="SUPFAM" id="SSF50249">
    <property type="entry name" value="Nucleic acid-binding proteins"/>
    <property type="match status" value="1"/>
</dbReference>
<keyword evidence="7 11" id="KW-0460">Magnesium</keyword>
<evidence type="ECO:0000256" key="10">
    <source>
        <dbReference type="ARBA" id="ARBA00034005"/>
    </source>
</evidence>
<feature type="binding site" evidence="11">
    <location>
        <position position="289"/>
    </location>
    <ligand>
        <name>NAD(+)</name>
        <dbReference type="ChEBI" id="CHEBI:57540"/>
    </ligand>
</feature>
<dbReference type="AlphaFoldDB" id="A0A224AIM6"/>
<feature type="binding site" evidence="11">
    <location>
        <begin position="34"/>
        <end position="38"/>
    </location>
    <ligand>
        <name>NAD(+)</name>
        <dbReference type="ChEBI" id="CHEBI:57540"/>
    </ligand>
</feature>
<dbReference type="Gene3D" id="1.10.287.610">
    <property type="entry name" value="Helix hairpin bin"/>
    <property type="match status" value="1"/>
</dbReference>
<dbReference type="NCBIfam" id="NF005932">
    <property type="entry name" value="PRK07956.1"/>
    <property type="match status" value="1"/>
</dbReference>
<comment type="cofactor">
    <cofactor evidence="11">
        <name>Mg(2+)</name>
        <dbReference type="ChEBI" id="CHEBI:18420"/>
    </cofactor>
    <cofactor evidence="11">
        <name>Mn(2+)</name>
        <dbReference type="ChEBI" id="CHEBI:29035"/>
    </cofactor>
</comment>
<feature type="domain" description="BRCT" evidence="12">
    <location>
        <begin position="587"/>
        <end position="668"/>
    </location>
</feature>
<dbReference type="InterPro" id="IPR001357">
    <property type="entry name" value="BRCT_dom"/>
</dbReference>
<dbReference type="CDD" id="cd00114">
    <property type="entry name" value="LIGANc"/>
    <property type="match status" value="1"/>
</dbReference>
<keyword evidence="6 11" id="KW-0862">Zinc</keyword>
<dbReference type="InterPro" id="IPR004150">
    <property type="entry name" value="NAD_DNA_ligase_OB"/>
</dbReference>
<dbReference type="PROSITE" id="PS01056">
    <property type="entry name" value="DNA_LIGASE_N2"/>
    <property type="match status" value="1"/>
</dbReference>
<dbReference type="PIRSF" id="PIRSF001604">
    <property type="entry name" value="LigA"/>
    <property type="match status" value="1"/>
</dbReference>
<feature type="binding site" evidence="11">
    <location>
        <position position="138"/>
    </location>
    <ligand>
        <name>NAD(+)</name>
        <dbReference type="ChEBI" id="CHEBI:57540"/>
    </ligand>
</feature>
<dbReference type="Gene3D" id="1.10.150.20">
    <property type="entry name" value="5' to 3' exonuclease, C-terminal subdomain"/>
    <property type="match status" value="2"/>
</dbReference>
<keyword evidence="9 11" id="KW-0234">DNA repair</keyword>
<dbReference type="OrthoDB" id="9759736at2"/>
<evidence type="ECO:0000256" key="3">
    <source>
        <dbReference type="ARBA" id="ARBA00022705"/>
    </source>
</evidence>
<feature type="binding site" evidence="11">
    <location>
        <position position="175"/>
    </location>
    <ligand>
        <name>NAD(+)</name>
        <dbReference type="ChEBI" id="CHEBI:57540"/>
    </ligand>
</feature>
<evidence type="ECO:0000313" key="14">
    <source>
        <dbReference type="Proteomes" id="UP000263619"/>
    </source>
</evidence>
<name>A0A224AIM6_9FLAO</name>
<gene>
    <name evidence="11 13" type="primary">ligA</name>
    <name evidence="13" type="ORF">STAT_312</name>
</gene>
<dbReference type="GO" id="GO:0003911">
    <property type="term" value="F:DNA ligase (NAD+) activity"/>
    <property type="evidence" value="ECO:0007669"/>
    <property type="project" value="UniProtKB-UniRule"/>
</dbReference>
<accession>A0A224AIM6</accession>
<feature type="active site" description="N6-AMP-lysine intermediate" evidence="11">
    <location>
        <position position="117"/>
    </location>
</feature>
<feature type="binding site" evidence="11">
    <location>
        <position position="410"/>
    </location>
    <ligand>
        <name>Zn(2+)</name>
        <dbReference type="ChEBI" id="CHEBI:29105"/>
    </ligand>
</feature>
<dbReference type="PROSITE" id="PS50172">
    <property type="entry name" value="BRCT"/>
    <property type="match status" value="1"/>
</dbReference>
<evidence type="ECO:0000256" key="9">
    <source>
        <dbReference type="ARBA" id="ARBA00023204"/>
    </source>
</evidence>
<evidence type="ECO:0000256" key="11">
    <source>
        <dbReference type="HAMAP-Rule" id="MF_01588"/>
    </source>
</evidence>
<reference evidence="13 14" key="1">
    <citation type="submission" date="2014-06" db="EMBL/GenBank/DDBJ databases">
        <title>Genome sequence of the intracellular symbiont Blattabacterium cuenoti, strain STAT from the wood feeding cockroach Salganea taiwanensis taiwanensis.</title>
        <authorList>
            <person name="Kinjo Y."/>
            <person name="Ohkuma M."/>
            <person name="Tokuda G."/>
        </authorList>
    </citation>
    <scope>NUCLEOTIDE SEQUENCE [LARGE SCALE GENOMIC DNA]</scope>
    <source>
        <strain evidence="13 14">STAT</strain>
    </source>
</reference>
<sequence length="679" mass="79508">MDNKKVEKKIYQLRKELLKYNDQYYNLDISEISDYHFDKKLKELSFLENQYPELQNSTSPTMKIGAKVHQTDSISSTGYHKYKMYSIQNIYSKKELIIWKTKINQSVHSLSFVCEPKYDGVSINLIYQNGFLTKALTRGDGEKGEDVTKNIKTIKSIPIKLIGNNYPTYLEIRGEIFLPIKNFIKINKKRIHNGQIPYANPRNTASGTLKIQDTKEVRERGLFCIAFHVLGRHLPFNTQYEAMKYIKFWGFQVPKGRFCRNLKEVFYFIDFWENYQNQLPYHTDGIVIKVNEYKKQSFLGFTNKYPRWAIAYKFRQKLYETKLLSITFQVGRTGIITPVANVVPILITGTTIKRVPLYNDRFIQNMGIHYKDTLLLEKGGNIIPKVTEINIKKRSNQTFPVFFLKKCPSCNNILTKKNKLFYCTNQNCFSQKIGKIIHFVNVMNIKKIGVKMIHKLYKKGFLYNFYDLYELEKKDLFQIDGVKEKLAYGILNNIEKSKKNSYCRVLFSLGIRYIGEYVSKKLTENFSNINSLIHANYNHLISIYGIGKKIAKSIITYFSISEHQYTVKILLKYGLKLHISKYPMMIKKYSLIQGKSFVFTGKLYCMTRNEAKNIVECLGGIVYNTVNNRINFIVVGKNFGKKLKESMKKNHVKILTEQIFLDLIQKEKNQNKSIFNNCQ</sequence>
<dbReference type="SUPFAM" id="SSF47781">
    <property type="entry name" value="RuvA domain 2-like"/>
    <property type="match status" value="1"/>
</dbReference>
<keyword evidence="2 11" id="KW-0436">Ligase</keyword>
<dbReference type="EC" id="6.5.1.2" evidence="11"/>
<proteinExistence type="inferred from homology"/>
<evidence type="ECO:0000256" key="4">
    <source>
        <dbReference type="ARBA" id="ARBA00022723"/>
    </source>
</evidence>
<dbReference type="Gene3D" id="3.30.470.30">
    <property type="entry name" value="DNA ligase/mRNA capping enzyme"/>
    <property type="match status" value="1"/>
</dbReference>
<dbReference type="Pfam" id="PF12826">
    <property type="entry name" value="HHH_2"/>
    <property type="match status" value="1"/>
</dbReference>
<dbReference type="InterPro" id="IPR036420">
    <property type="entry name" value="BRCT_dom_sf"/>
</dbReference>
<evidence type="ECO:0000256" key="7">
    <source>
        <dbReference type="ARBA" id="ARBA00022842"/>
    </source>
</evidence>
<evidence type="ECO:0000256" key="8">
    <source>
        <dbReference type="ARBA" id="ARBA00023027"/>
    </source>
</evidence>
<dbReference type="InterPro" id="IPR001679">
    <property type="entry name" value="DNA_ligase"/>
</dbReference>
<dbReference type="Pfam" id="PF00533">
    <property type="entry name" value="BRCT"/>
    <property type="match status" value="1"/>
</dbReference>
<dbReference type="InterPro" id="IPR041663">
    <property type="entry name" value="DisA/LigA_HHH"/>
</dbReference>
<dbReference type="Gene3D" id="3.40.50.10190">
    <property type="entry name" value="BRCT domain"/>
    <property type="match status" value="1"/>
</dbReference>
<dbReference type="SMART" id="SM00532">
    <property type="entry name" value="LIGANc"/>
    <property type="match status" value="1"/>
</dbReference>
<comment type="similarity">
    <text evidence="11">Belongs to the NAD-dependent DNA ligase family. LigA subfamily.</text>
</comment>
<feature type="binding site" evidence="11">
    <location>
        <begin position="86"/>
        <end position="87"/>
    </location>
    <ligand>
        <name>NAD(+)</name>
        <dbReference type="ChEBI" id="CHEBI:57540"/>
    </ligand>
</feature>
<feature type="binding site" evidence="11">
    <location>
        <position position="423"/>
    </location>
    <ligand>
        <name>Zn(2+)</name>
        <dbReference type="ChEBI" id="CHEBI:29105"/>
    </ligand>
</feature>
<dbReference type="GO" id="GO:0046872">
    <property type="term" value="F:metal ion binding"/>
    <property type="evidence" value="ECO:0007669"/>
    <property type="project" value="UniProtKB-KW"/>
</dbReference>
<evidence type="ECO:0000259" key="12">
    <source>
        <dbReference type="PROSITE" id="PS50172"/>
    </source>
</evidence>
<protein>
    <recommendedName>
        <fullName evidence="11">DNA ligase</fullName>
        <ecNumber evidence="11">6.5.1.2</ecNumber>
    </recommendedName>
    <alternativeName>
        <fullName evidence="11">Polydeoxyribonucleotide synthase [NAD(+)]</fullName>
    </alternativeName>
</protein>
<dbReference type="NCBIfam" id="TIGR00575">
    <property type="entry name" value="dnlj"/>
    <property type="match status" value="1"/>
</dbReference>
<keyword evidence="3 11" id="KW-0235">DNA replication</keyword>
<dbReference type="GO" id="GO:0006260">
    <property type="term" value="P:DNA replication"/>
    <property type="evidence" value="ECO:0007669"/>
    <property type="project" value="UniProtKB-KW"/>
</dbReference>
<dbReference type="InterPro" id="IPR013839">
    <property type="entry name" value="DNAligase_adenylation"/>
</dbReference>
<evidence type="ECO:0000256" key="2">
    <source>
        <dbReference type="ARBA" id="ARBA00022598"/>
    </source>
</evidence>
<dbReference type="Pfam" id="PF01653">
    <property type="entry name" value="DNA_ligase_aden"/>
    <property type="match status" value="1"/>
</dbReference>
<dbReference type="Gene3D" id="2.40.50.140">
    <property type="entry name" value="Nucleic acid-binding proteins"/>
    <property type="match status" value="1"/>
</dbReference>
<comment type="function">
    <text evidence="1 11">DNA ligase that catalyzes the formation of phosphodiester linkages between 5'-phosphoryl and 3'-hydroxyl groups in double-stranded DNA using NAD as a coenzyme and as the energy source for the reaction. It is essential for DNA replication and repair of damaged DNA.</text>
</comment>
<dbReference type="EMBL" id="AP014608">
    <property type="protein sequence ID" value="BBA17243.1"/>
    <property type="molecule type" value="Genomic_DNA"/>
</dbReference>
<dbReference type="Pfam" id="PF14520">
    <property type="entry name" value="HHH_5"/>
    <property type="match status" value="1"/>
</dbReference>
<dbReference type="GO" id="GO:0006281">
    <property type="term" value="P:DNA repair"/>
    <property type="evidence" value="ECO:0007669"/>
    <property type="project" value="UniProtKB-KW"/>
</dbReference>
<feature type="binding site" evidence="11">
    <location>
        <position position="428"/>
    </location>
    <ligand>
        <name>Zn(2+)</name>
        <dbReference type="ChEBI" id="CHEBI:29105"/>
    </ligand>
</feature>
<dbReference type="SMART" id="SM00292">
    <property type="entry name" value="BRCT"/>
    <property type="match status" value="1"/>
</dbReference>
<dbReference type="HAMAP" id="MF_01588">
    <property type="entry name" value="DNA_ligase_A"/>
    <property type="match status" value="1"/>
</dbReference>
<dbReference type="SUPFAM" id="SSF56091">
    <property type="entry name" value="DNA ligase/mRNA capping enzyme, catalytic domain"/>
    <property type="match status" value="1"/>
</dbReference>
<dbReference type="Proteomes" id="UP000263619">
    <property type="component" value="Chromosome"/>
</dbReference>
<evidence type="ECO:0000256" key="5">
    <source>
        <dbReference type="ARBA" id="ARBA00022763"/>
    </source>
</evidence>
<dbReference type="InterPro" id="IPR013840">
    <property type="entry name" value="DNAligase_N"/>
</dbReference>
<dbReference type="InterPro" id="IPR010994">
    <property type="entry name" value="RuvA_2-like"/>
</dbReference>
<feature type="binding site" evidence="11">
    <location>
        <position position="115"/>
    </location>
    <ligand>
        <name>NAD(+)</name>
        <dbReference type="ChEBI" id="CHEBI:57540"/>
    </ligand>
</feature>
<keyword evidence="8 11" id="KW-0520">NAD</keyword>
<keyword evidence="11" id="KW-0464">Manganese</keyword>
<dbReference type="InterPro" id="IPR033136">
    <property type="entry name" value="DNA_ligase_CS"/>
</dbReference>
<evidence type="ECO:0000256" key="6">
    <source>
        <dbReference type="ARBA" id="ARBA00022833"/>
    </source>
</evidence>
<comment type="catalytic activity">
    <reaction evidence="10 11">
        <text>NAD(+) + (deoxyribonucleotide)n-3'-hydroxyl + 5'-phospho-(deoxyribonucleotide)m = (deoxyribonucleotide)n+m + AMP + beta-nicotinamide D-nucleotide.</text>
        <dbReference type="EC" id="6.5.1.2"/>
    </reaction>
</comment>
<keyword evidence="4 11" id="KW-0479">Metal-binding</keyword>
<evidence type="ECO:0000256" key="1">
    <source>
        <dbReference type="ARBA" id="ARBA00004067"/>
    </source>
</evidence>
<dbReference type="Pfam" id="PF03120">
    <property type="entry name" value="OB_DNA_ligase"/>
    <property type="match status" value="1"/>
</dbReference>
<dbReference type="InterPro" id="IPR012340">
    <property type="entry name" value="NA-bd_OB-fold"/>
</dbReference>
<feature type="binding site" evidence="11">
    <location>
        <position position="407"/>
    </location>
    <ligand>
        <name>Zn(2+)</name>
        <dbReference type="ChEBI" id="CHEBI:29105"/>
    </ligand>
</feature>
<keyword evidence="5 11" id="KW-0227">DNA damage</keyword>
<dbReference type="CDD" id="cd17748">
    <property type="entry name" value="BRCT_DNA_ligase_like"/>
    <property type="match status" value="1"/>
</dbReference>